<dbReference type="KEGG" id="fgg:FSB75_11665"/>
<feature type="transmembrane region" description="Helical" evidence="1">
    <location>
        <begin position="359"/>
        <end position="377"/>
    </location>
</feature>
<dbReference type="InterPro" id="IPR020022">
    <property type="entry name" value="N-acetyl_sugar_amidoTrfase"/>
</dbReference>
<keyword evidence="3" id="KW-1185">Reference proteome</keyword>
<dbReference type="Proteomes" id="UP000321204">
    <property type="component" value="Chromosome"/>
</dbReference>
<dbReference type="AlphaFoldDB" id="A0A5B8URD8"/>
<protein>
    <submittedName>
        <fullName evidence="2">N-acetyl sugar amidotransferase</fullName>
    </submittedName>
</protein>
<evidence type="ECO:0000313" key="3">
    <source>
        <dbReference type="Proteomes" id="UP000321204"/>
    </source>
</evidence>
<organism evidence="2 3">
    <name type="scientific">Flavisolibacter ginsenosidimutans</name>
    <dbReference type="NCBI Taxonomy" id="661481"/>
    <lineage>
        <taxon>Bacteria</taxon>
        <taxon>Pseudomonadati</taxon>
        <taxon>Bacteroidota</taxon>
        <taxon>Chitinophagia</taxon>
        <taxon>Chitinophagales</taxon>
        <taxon>Chitinophagaceae</taxon>
        <taxon>Flavisolibacter</taxon>
    </lineage>
</organism>
<dbReference type="NCBIfam" id="TIGR03573">
    <property type="entry name" value="WbuX"/>
    <property type="match status" value="1"/>
</dbReference>
<accession>A0A5B8URD8</accession>
<gene>
    <name evidence="2" type="ORF">FSB75_11665</name>
</gene>
<name>A0A5B8URD8_9BACT</name>
<keyword evidence="1" id="KW-1133">Transmembrane helix</keyword>
<dbReference type="OrthoDB" id="702at2"/>
<dbReference type="GO" id="GO:0016740">
    <property type="term" value="F:transferase activity"/>
    <property type="evidence" value="ECO:0007669"/>
    <property type="project" value="UniProtKB-KW"/>
</dbReference>
<dbReference type="InterPro" id="IPR014729">
    <property type="entry name" value="Rossmann-like_a/b/a_fold"/>
</dbReference>
<sequence length="384" mass="44067">MTRSQQICSRCIYNDSVPRIAFDEKGVCNYCKLSDAIKEQYGTGSEKGLLSLQQILAQIKKDGRGKRYDCVVGVSGGTDSSFLLAKAVEWGLRPLAVHFDNTWNSAIASLNIHKVTTALNVDLETYVVDNKEMEDLTRAFFFSGVPELDCPTDIAFAEVLYRSAAKQKVRYILEGHSFITEGISPMGNNYFDGKYIKDVHKKFGSGKQLKTFPNLSFASFLKWTVIKRIKKVRPLWYIDYSKEEARCFLQQSFDWEYYGGHHLENRLSAFTYAVYRPQKFGFDNRNWSLAAAARNGLMPREEALAVYNQPVTGTEELRDFFLKRIGVSMQEYTAVMQGETKTYKNFKTYKMRFETLRPLFYLLMKAGLVTYSFYVKYTSKTEGA</sequence>
<evidence type="ECO:0000256" key="1">
    <source>
        <dbReference type="SAM" id="Phobius"/>
    </source>
</evidence>
<reference evidence="2 3" key="1">
    <citation type="journal article" date="2015" name="Int. J. Syst. Evol. Microbiol.">
        <title>Flavisolibacter ginsenosidimutans sp. nov., with ginsenoside-converting activity isolated from soil used for cultivating ginseng.</title>
        <authorList>
            <person name="Zhao Y."/>
            <person name="Liu Q."/>
            <person name="Kang M.S."/>
            <person name="Jin F."/>
            <person name="Yu H."/>
            <person name="Im W.T."/>
        </authorList>
    </citation>
    <scope>NUCLEOTIDE SEQUENCE [LARGE SCALE GENOMIC DNA]</scope>
    <source>
        <strain evidence="2 3">Gsoil 636</strain>
    </source>
</reference>
<keyword evidence="1" id="KW-0472">Membrane</keyword>
<keyword evidence="2" id="KW-0808">Transferase</keyword>
<keyword evidence="1" id="KW-0812">Transmembrane</keyword>
<dbReference type="Gene3D" id="3.40.50.620">
    <property type="entry name" value="HUPs"/>
    <property type="match status" value="1"/>
</dbReference>
<dbReference type="EMBL" id="CP042433">
    <property type="protein sequence ID" value="QEC58515.1"/>
    <property type="molecule type" value="Genomic_DNA"/>
</dbReference>
<dbReference type="SUPFAM" id="SSF52402">
    <property type="entry name" value="Adenine nucleotide alpha hydrolases-like"/>
    <property type="match status" value="1"/>
</dbReference>
<evidence type="ECO:0000313" key="2">
    <source>
        <dbReference type="EMBL" id="QEC58515.1"/>
    </source>
</evidence>
<proteinExistence type="predicted"/>